<name>A0A5C4M560_9ACTN</name>
<dbReference type="Proteomes" id="UP000306740">
    <property type="component" value="Unassembled WGS sequence"/>
</dbReference>
<evidence type="ECO:0000313" key="2">
    <source>
        <dbReference type="Proteomes" id="UP000306740"/>
    </source>
</evidence>
<dbReference type="AlphaFoldDB" id="A0A5C4M560"/>
<accession>A0A5C4M560</accession>
<organism evidence="1 2">
    <name type="scientific">Mumia zhuanghuii</name>
    <dbReference type="NCBI Taxonomy" id="2585211"/>
    <lineage>
        <taxon>Bacteria</taxon>
        <taxon>Bacillati</taxon>
        <taxon>Actinomycetota</taxon>
        <taxon>Actinomycetes</taxon>
        <taxon>Propionibacteriales</taxon>
        <taxon>Nocardioidaceae</taxon>
        <taxon>Mumia</taxon>
    </lineage>
</organism>
<evidence type="ECO:0000313" key="1">
    <source>
        <dbReference type="EMBL" id="TNC26850.1"/>
    </source>
</evidence>
<comment type="caution">
    <text evidence="1">The sequence shown here is derived from an EMBL/GenBank/DDBJ whole genome shotgun (WGS) entry which is preliminary data.</text>
</comment>
<dbReference type="Gene3D" id="3.30.530.20">
    <property type="match status" value="1"/>
</dbReference>
<dbReference type="InterPro" id="IPR019587">
    <property type="entry name" value="Polyketide_cyclase/dehydratase"/>
</dbReference>
<dbReference type="Pfam" id="PF10604">
    <property type="entry name" value="Polyketide_cyc2"/>
    <property type="match status" value="1"/>
</dbReference>
<dbReference type="InterPro" id="IPR023393">
    <property type="entry name" value="START-like_dom_sf"/>
</dbReference>
<dbReference type="SUPFAM" id="SSF55961">
    <property type="entry name" value="Bet v1-like"/>
    <property type="match status" value="1"/>
</dbReference>
<proteinExistence type="predicted"/>
<gene>
    <name evidence="1" type="ORF">FHE65_34375</name>
</gene>
<dbReference type="OrthoDB" id="4823586at2"/>
<dbReference type="EMBL" id="VDFR01000244">
    <property type="protein sequence ID" value="TNC26850.1"/>
    <property type="molecule type" value="Genomic_DNA"/>
</dbReference>
<reference evidence="1 2" key="1">
    <citation type="submission" date="2019-05" db="EMBL/GenBank/DDBJ databases">
        <title>Mumia sp. nov., isolated from the intestinal contents of plateau pika (Ochotona curzoniae) in the Qinghai-Tibet plateau of China.</title>
        <authorList>
            <person name="Tian Z."/>
        </authorList>
    </citation>
    <scope>NUCLEOTIDE SEQUENCE [LARGE SCALE GENOMIC DNA]</scope>
    <source>
        <strain evidence="2">527</strain>
    </source>
</reference>
<protein>
    <submittedName>
        <fullName evidence="1">SRPBCC family protein</fullName>
    </submittedName>
</protein>
<sequence>MHVRAPVEAVWEYVTAWERQGEWIPATTVRTDGVHIVARTGLGPFGFDDPMQVTVWDPPHRCEVAHLGRVVSGTGTFVCAPATTGTGTEFSWSEVVRVPGGRLAPLLWRVATPFLQVGYAYALRRLRRRVEG</sequence>